<dbReference type="PROSITE" id="PS50846">
    <property type="entry name" value="HMA_2"/>
    <property type="match status" value="1"/>
</dbReference>
<evidence type="ECO:0000256" key="1">
    <source>
        <dbReference type="ARBA" id="ARBA00022481"/>
    </source>
</evidence>
<evidence type="ECO:0000259" key="6">
    <source>
        <dbReference type="PROSITE" id="PS50846"/>
    </source>
</evidence>
<dbReference type="Gene3D" id="3.30.70.100">
    <property type="match status" value="1"/>
</dbReference>
<dbReference type="Proteomes" id="UP000237000">
    <property type="component" value="Unassembled WGS sequence"/>
</dbReference>
<keyword evidence="8" id="KW-1185">Reference proteome</keyword>
<comment type="caution">
    <text evidence="7">The sequence shown here is derived from an EMBL/GenBank/DDBJ whole genome shotgun (WGS) entry which is preliminary data.</text>
</comment>
<dbReference type="InterPro" id="IPR006121">
    <property type="entry name" value="HMA_dom"/>
</dbReference>
<dbReference type="InterPro" id="IPR051863">
    <property type="entry name" value="HIPP"/>
</dbReference>
<evidence type="ECO:0000313" key="8">
    <source>
        <dbReference type="Proteomes" id="UP000237000"/>
    </source>
</evidence>
<organism evidence="7 8">
    <name type="scientific">Trema orientale</name>
    <name type="common">Charcoal tree</name>
    <name type="synonym">Celtis orientalis</name>
    <dbReference type="NCBI Taxonomy" id="63057"/>
    <lineage>
        <taxon>Eukaryota</taxon>
        <taxon>Viridiplantae</taxon>
        <taxon>Streptophyta</taxon>
        <taxon>Embryophyta</taxon>
        <taxon>Tracheophyta</taxon>
        <taxon>Spermatophyta</taxon>
        <taxon>Magnoliopsida</taxon>
        <taxon>eudicotyledons</taxon>
        <taxon>Gunneridae</taxon>
        <taxon>Pentapetalae</taxon>
        <taxon>rosids</taxon>
        <taxon>fabids</taxon>
        <taxon>Rosales</taxon>
        <taxon>Cannabaceae</taxon>
        <taxon>Trema</taxon>
    </lineage>
</organism>
<proteinExistence type="inferred from homology"/>
<evidence type="ECO:0000256" key="3">
    <source>
        <dbReference type="ARBA" id="ARBA00023288"/>
    </source>
</evidence>
<gene>
    <name evidence="7" type="ORF">TorRG33x02_044570</name>
</gene>
<evidence type="ECO:0000256" key="5">
    <source>
        <dbReference type="ARBA" id="ARBA00024045"/>
    </source>
</evidence>
<keyword evidence="1" id="KW-0488">Methylation</keyword>
<dbReference type="Pfam" id="PF00403">
    <property type="entry name" value="HMA"/>
    <property type="match status" value="1"/>
</dbReference>
<dbReference type="InParanoid" id="A0A2P5FPG2"/>
<keyword evidence="2" id="KW-0479">Metal-binding</keyword>
<evidence type="ECO:0000256" key="4">
    <source>
        <dbReference type="ARBA" id="ARBA00023289"/>
    </source>
</evidence>
<dbReference type="InterPro" id="IPR036163">
    <property type="entry name" value="HMA_dom_sf"/>
</dbReference>
<keyword evidence="4" id="KW-0636">Prenylation</keyword>
<dbReference type="OrthoDB" id="691258at2759"/>
<protein>
    <submittedName>
        <fullName evidence="7">Heavy metal-associated domain containing protein</fullName>
    </submittedName>
</protein>
<sequence length="108" mass="11496">MKKTVLKVSINCEKCKKEVLKAVTKLSGINQVAVDAEKETVTVVGDVDPVMIAKQIKKAGKCADIISVGPPEPVEPKIESAVLPPCCNDCQLIAISYAPYVRGGCNIL</sequence>
<keyword evidence="3" id="KW-0449">Lipoprotein</keyword>
<feature type="domain" description="HMA" evidence="6">
    <location>
        <begin position="1"/>
        <end position="64"/>
    </location>
</feature>
<dbReference type="STRING" id="63057.A0A2P5FPG2"/>
<evidence type="ECO:0000256" key="2">
    <source>
        <dbReference type="ARBA" id="ARBA00022723"/>
    </source>
</evidence>
<accession>A0A2P5FPG2</accession>
<dbReference type="EMBL" id="JXTC01000017">
    <property type="protein sequence ID" value="PON99692.1"/>
    <property type="molecule type" value="Genomic_DNA"/>
</dbReference>
<dbReference type="GO" id="GO:0046872">
    <property type="term" value="F:metal ion binding"/>
    <property type="evidence" value="ECO:0007669"/>
    <property type="project" value="UniProtKB-KW"/>
</dbReference>
<dbReference type="CDD" id="cd00371">
    <property type="entry name" value="HMA"/>
    <property type="match status" value="1"/>
</dbReference>
<reference evidence="8" key="1">
    <citation type="submission" date="2016-06" db="EMBL/GenBank/DDBJ databases">
        <title>Parallel loss of symbiosis genes in relatives of nitrogen-fixing non-legume Parasponia.</title>
        <authorList>
            <person name="Van Velzen R."/>
            <person name="Holmer R."/>
            <person name="Bu F."/>
            <person name="Rutten L."/>
            <person name="Van Zeijl A."/>
            <person name="Liu W."/>
            <person name="Santuari L."/>
            <person name="Cao Q."/>
            <person name="Sharma T."/>
            <person name="Shen D."/>
            <person name="Roswanjaya Y."/>
            <person name="Wardhani T."/>
            <person name="Kalhor M.S."/>
            <person name="Jansen J."/>
            <person name="Van den Hoogen J."/>
            <person name="Gungor B."/>
            <person name="Hartog M."/>
            <person name="Hontelez J."/>
            <person name="Verver J."/>
            <person name="Yang W.-C."/>
            <person name="Schijlen E."/>
            <person name="Repin R."/>
            <person name="Schilthuizen M."/>
            <person name="Schranz E."/>
            <person name="Heidstra R."/>
            <person name="Miyata K."/>
            <person name="Fedorova E."/>
            <person name="Kohlen W."/>
            <person name="Bisseling T."/>
            <person name="Smit S."/>
            <person name="Geurts R."/>
        </authorList>
    </citation>
    <scope>NUCLEOTIDE SEQUENCE [LARGE SCALE GENOMIC DNA]</scope>
    <source>
        <strain evidence="8">cv. RG33-2</strain>
    </source>
</reference>
<dbReference type="FunCoup" id="A0A2P5FPG2">
    <property type="interactions" value="44"/>
</dbReference>
<dbReference type="AlphaFoldDB" id="A0A2P5FPG2"/>
<evidence type="ECO:0000313" key="7">
    <source>
        <dbReference type="EMBL" id="PON99692.1"/>
    </source>
</evidence>
<dbReference type="PANTHER" id="PTHR45811:SF33">
    <property type="entry name" value="HEAVY METAL-ASSOCIATED ISOPRENYLATED PLANT PROTEIN 2-RELATED"/>
    <property type="match status" value="1"/>
</dbReference>
<dbReference type="PANTHER" id="PTHR45811">
    <property type="entry name" value="COPPER TRANSPORT PROTEIN FAMILY-RELATED"/>
    <property type="match status" value="1"/>
</dbReference>
<name>A0A2P5FPG2_TREOI</name>
<comment type="similarity">
    <text evidence="5">Belongs to the HIPP family.</text>
</comment>
<dbReference type="SUPFAM" id="SSF55008">
    <property type="entry name" value="HMA, heavy metal-associated domain"/>
    <property type="match status" value="1"/>
</dbReference>